<evidence type="ECO:0008006" key="4">
    <source>
        <dbReference type="Google" id="ProtNLM"/>
    </source>
</evidence>
<sequence length="174" mass="18978">MLMSNRSALATVLLALLCIAAAVAADVPCSEQPPVLARNTDYMLHCNATGPPESDSVLLGADIFVSNGVPPAHGSAILAARDADLKAFTPMDKRKPFSIVYRYAGFSLHYDAAHNADCYQLTLEQWDAKSPYRMFVDAVGDDAYTHLRPPQTTARAEMCQSHIYIVLKVDLSDF</sequence>
<organism evidence="2 3">
    <name type="scientific">Sporisorium reilianum (strain SRZ2)</name>
    <name type="common">Maize head smut fungus</name>
    <dbReference type="NCBI Taxonomy" id="999809"/>
    <lineage>
        <taxon>Eukaryota</taxon>
        <taxon>Fungi</taxon>
        <taxon>Dikarya</taxon>
        <taxon>Basidiomycota</taxon>
        <taxon>Ustilaginomycotina</taxon>
        <taxon>Ustilaginomycetes</taxon>
        <taxon>Ustilaginales</taxon>
        <taxon>Ustilaginaceae</taxon>
        <taxon>Sporisorium</taxon>
    </lineage>
</organism>
<feature type="chain" id="PRO_5003215186" description="Mig1 protein" evidence="1">
    <location>
        <begin position="25"/>
        <end position="174"/>
    </location>
</feature>
<proteinExistence type="predicted"/>
<reference evidence="2 3" key="1">
    <citation type="journal article" date="2010" name="Science">
        <title>Pathogenicity determinants in smut fungi revealed by genome comparison.</title>
        <authorList>
            <person name="Schirawski J."/>
            <person name="Mannhaupt G."/>
            <person name="Muench K."/>
            <person name="Brefort T."/>
            <person name="Schipper K."/>
            <person name="Doehlemann G."/>
            <person name="Di Stasio M."/>
            <person name="Roessel N."/>
            <person name="Mendoza-Mendoza A."/>
            <person name="Pester D."/>
            <person name="Mueller O."/>
            <person name="Winterberg B."/>
            <person name="Meyer E."/>
            <person name="Ghareeb H."/>
            <person name="Wollenberg T."/>
            <person name="Muensterkoetter M."/>
            <person name="Wong P."/>
            <person name="Walter M."/>
            <person name="Stukenbrock E."/>
            <person name="Gueldener U."/>
            <person name="Kahmann R."/>
        </authorList>
    </citation>
    <scope>NUCLEOTIDE SEQUENCE [LARGE SCALE GENOMIC DNA]</scope>
    <source>
        <strain evidence="3">SRZ2</strain>
    </source>
</reference>
<feature type="signal peptide" evidence="1">
    <location>
        <begin position="1"/>
        <end position="24"/>
    </location>
</feature>
<dbReference type="OrthoDB" id="10524364at2759"/>
<dbReference type="EMBL" id="FQ311473">
    <property type="protein sequence ID" value="CBQ73619.1"/>
    <property type="molecule type" value="Genomic_DNA"/>
</dbReference>
<gene>
    <name evidence="2" type="ORF">sr11130</name>
</gene>
<dbReference type="Proteomes" id="UP000008867">
    <property type="component" value="Chromosome 8"/>
</dbReference>
<evidence type="ECO:0000313" key="3">
    <source>
        <dbReference type="Proteomes" id="UP000008867"/>
    </source>
</evidence>
<keyword evidence="1" id="KW-0732">Signal</keyword>
<evidence type="ECO:0000313" key="2">
    <source>
        <dbReference type="EMBL" id="CBQ73619.1"/>
    </source>
</evidence>
<dbReference type="AlphaFoldDB" id="E7A2B2"/>
<evidence type="ECO:0000256" key="1">
    <source>
        <dbReference type="SAM" id="SignalP"/>
    </source>
</evidence>
<dbReference type="HOGENOM" id="CLU_1518811_0_0_1"/>
<keyword evidence="3" id="KW-1185">Reference proteome</keyword>
<protein>
    <recommendedName>
        <fullName evidence="4">Mig1 protein</fullName>
    </recommendedName>
</protein>
<name>E7A2B2_SPORE</name>
<accession>E7A2B2</accession>
<dbReference type="VEuPathDB" id="FungiDB:sr11130"/>